<comment type="caution">
    <text evidence="3">The sequence shown here is derived from an EMBL/GenBank/DDBJ whole genome shotgun (WGS) entry which is preliminary data.</text>
</comment>
<protein>
    <submittedName>
        <fullName evidence="3">Circadian clock protein KaiC</fullName>
    </submittedName>
</protein>
<feature type="domain" description="KaiC" evidence="2">
    <location>
        <begin position="255"/>
        <end position="487"/>
    </location>
</feature>
<dbReference type="PANTHER" id="PTHR42926:SF1">
    <property type="entry name" value="CIRCADIAN CLOCK OSCILLATOR PROTEIN KAIC 1"/>
    <property type="match status" value="1"/>
</dbReference>
<dbReference type="PANTHER" id="PTHR42926">
    <property type="match status" value="1"/>
</dbReference>
<evidence type="ECO:0000259" key="2">
    <source>
        <dbReference type="PROSITE" id="PS51146"/>
    </source>
</evidence>
<evidence type="ECO:0000256" key="1">
    <source>
        <dbReference type="SAM" id="MobiDB-lite"/>
    </source>
</evidence>
<dbReference type="InterPro" id="IPR014774">
    <property type="entry name" value="KaiC-like_dom"/>
</dbReference>
<feature type="domain" description="KaiC" evidence="2">
    <location>
        <begin position="14"/>
        <end position="254"/>
    </location>
</feature>
<gene>
    <name evidence="3" type="ORF">FHR95_000963</name>
</gene>
<dbReference type="PROSITE" id="PS51146">
    <property type="entry name" value="KAIC"/>
    <property type="match status" value="2"/>
</dbReference>
<name>A0A7W5GYM0_9GAMM</name>
<dbReference type="InterPro" id="IPR003593">
    <property type="entry name" value="AAA+_ATPase"/>
</dbReference>
<feature type="region of interest" description="Disordered" evidence="1">
    <location>
        <begin position="491"/>
        <end position="510"/>
    </location>
</feature>
<dbReference type="InterPro" id="IPR051347">
    <property type="entry name" value="Circadian_clock_KaiC-rel"/>
</dbReference>
<feature type="compositionally biased region" description="Basic and acidic residues" evidence="1">
    <location>
        <begin position="549"/>
        <end position="584"/>
    </location>
</feature>
<dbReference type="GO" id="GO:0005524">
    <property type="term" value="F:ATP binding"/>
    <property type="evidence" value="ECO:0007669"/>
    <property type="project" value="InterPro"/>
</dbReference>
<dbReference type="InterPro" id="IPR027417">
    <property type="entry name" value="P-loop_NTPase"/>
</dbReference>
<dbReference type="RefSeq" id="WP_183313570.1">
    <property type="nucleotide sequence ID" value="NZ_JACHXQ010000002.1"/>
</dbReference>
<dbReference type="SUPFAM" id="SSF52540">
    <property type="entry name" value="P-loop containing nucleoside triphosphate hydrolases"/>
    <property type="match status" value="2"/>
</dbReference>
<dbReference type="Gene3D" id="3.40.50.300">
    <property type="entry name" value="P-loop containing nucleotide triphosphate hydrolases"/>
    <property type="match status" value="2"/>
</dbReference>
<dbReference type="AlphaFoldDB" id="A0A7W5GYM0"/>
<dbReference type="EMBL" id="JACHXQ010000002">
    <property type="protein sequence ID" value="MBB3183422.1"/>
    <property type="molecule type" value="Genomic_DNA"/>
</dbReference>
<sequence length="584" mass="64910">MTPTQKDQVELALVKRATGIRSLDAVTRGGLPARGATLIVGEPGCGKTILGLQILAGALSRGEGGVFMSFEESSTQLLRNAATFSWGGLLHDASRCEVIDAKGMKGAEFAGAFDIEGLLAMLASCANRVEGTWIVLDGIDQLLRHQPDQEQAIEQVAQINDWCERQGYTLLLTGKHSGDRLTRPEHLAGIEFLLPTIFVLSSILVDRRLHRRFRIAKYRGTHHDPDELALLIDDDGIHLPYANTADEEEVMASSQRIGTGIERLDDVLGGGLYQGSTTLISGQPGTSKTTLAAAFVEAACERGERALFVSFDELASRIVRNVASVGIDLQPHIDSDRLALQTHTSWHSLAEQHFMALQQRIDEVRPHCLVIDPASALLKASSAQSPHIALERLLDRTRRDGITTLLTSLSSDEDPSDESTLTHVSTLADTWIVLRYEIRGGERNRALSVVKSRGTAHSNQVRELVLSSCGVDLADVYQYGTEVLMGTARVEKESEEEAARQRQKREREQRRRFLGRQIDKTLLQISEQETELQRLRAELEDESAYQGSSDRELARHHETIRQRREPENTLNREKRQTRRQEDGQ</sequence>
<dbReference type="SMART" id="SM00382">
    <property type="entry name" value="AAA"/>
    <property type="match status" value="2"/>
</dbReference>
<keyword evidence="4" id="KW-1185">Reference proteome</keyword>
<feature type="region of interest" description="Disordered" evidence="1">
    <location>
        <begin position="540"/>
        <end position="584"/>
    </location>
</feature>
<accession>A0A7W5GYM0</accession>
<evidence type="ECO:0000313" key="4">
    <source>
        <dbReference type="Proteomes" id="UP000563050"/>
    </source>
</evidence>
<dbReference type="InterPro" id="IPR010624">
    <property type="entry name" value="KaiC_dom"/>
</dbReference>
<dbReference type="Proteomes" id="UP000563050">
    <property type="component" value="Unassembled WGS sequence"/>
</dbReference>
<reference evidence="3 4" key="1">
    <citation type="submission" date="2020-08" db="EMBL/GenBank/DDBJ databases">
        <title>Genomic Encyclopedia of Type Strains, Phase III (KMG-III): the genomes of soil and plant-associated and newly described type strains.</title>
        <authorList>
            <person name="Whitman W."/>
        </authorList>
    </citation>
    <scope>NUCLEOTIDE SEQUENCE [LARGE SCALE GENOMIC DNA]</scope>
    <source>
        <strain evidence="3 4">CECT 7341</strain>
    </source>
</reference>
<evidence type="ECO:0000313" key="3">
    <source>
        <dbReference type="EMBL" id="MBB3183422.1"/>
    </source>
</evidence>
<organism evidence="3 4">
    <name type="scientific">Halomonas fontilapidosi</name>
    <dbReference type="NCBI Taxonomy" id="616675"/>
    <lineage>
        <taxon>Bacteria</taxon>
        <taxon>Pseudomonadati</taxon>
        <taxon>Pseudomonadota</taxon>
        <taxon>Gammaproteobacteria</taxon>
        <taxon>Oceanospirillales</taxon>
        <taxon>Halomonadaceae</taxon>
        <taxon>Halomonas</taxon>
    </lineage>
</organism>
<dbReference type="PRINTS" id="PR01874">
    <property type="entry name" value="DNAREPAIRADA"/>
</dbReference>
<dbReference type="Pfam" id="PF06745">
    <property type="entry name" value="ATPase"/>
    <property type="match status" value="2"/>
</dbReference>
<proteinExistence type="predicted"/>